<comment type="cofactor">
    <cofactor evidence="13">
        <name>[4Fe-4S] cluster</name>
        <dbReference type="ChEBI" id="CHEBI:49883"/>
    </cofactor>
    <text evidence="13">Binds 1 [4Fe-4S] cluster. The cluster is coordinated with 3 cysteines and an exchangeable S-adenosyl-L-methionine.</text>
</comment>
<evidence type="ECO:0000256" key="1">
    <source>
        <dbReference type="ARBA" id="ARBA00004942"/>
    </source>
</evidence>
<feature type="binding site" evidence="13">
    <location>
        <position position="64"/>
    </location>
    <ligand>
        <name>[4Fe-4S] cluster</name>
        <dbReference type="ChEBI" id="CHEBI:49883"/>
        <note>4Fe-4S-S-AdoMet</note>
    </ligand>
</feature>
<evidence type="ECO:0000256" key="13">
    <source>
        <dbReference type="HAMAP-Rule" id="MF_01694"/>
    </source>
</evidence>
<evidence type="ECO:0000256" key="6">
    <source>
        <dbReference type="ARBA" id="ARBA00022691"/>
    </source>
</evidence>
<comment type="pathway">
    <text evidence="1 13">Cofactor biosynthesis; biotin biosynthesis; biotin from 7,8-diaminononanoate: step 2/2.</text>
</comment>
<gene>
    <name evidence="13" type="primary">bioB</name>
    <name evidence="16" type="ORF">SADO_10704</name>
</gene>
<dbReference type="PIRSF" id="PIRSF001619">
    <property type="entry name" value="Biotin_synth"/>
    <property type="match status" value="1"/>
</dbReference>
<dbReference type="PROSITE" id="PS51918">
    <property type="entry name" value="RADICAL_SAM"/>
    <property type="match status" value="1"/>
</dbReference>
<comment type="cofactor">
    <cofactor evidence="13">
        <name>[2Fe-2S] cluster</name>
        <dbReference type="ChEBI" id="CHEBI:190135"/>
    </cofactor>
    <text evidence="13">Binds 1 [2Fe-2S] cluster. The cluster is coordinated with 3 cysteines and 1 arginine.</text>
</comment>
<name>A0ABV2B1F8_9GAMM</name>
<dbReference type="SMART" id="SM00876">
    <property type="entry name" value="BATS"/>
    <property type="match status" value="1"/>
</dbReference>
<keyword evidence="10 13" id="KW-0408">Iron</keyword>
<keyword evidence="17" id="KW-1185">Reference proteome</keyword>
<dbReference type="InterPro" id="IPR007197">
    <property type="entry name" value="rSAM"/>
</dbReference>
<dbReference type="SMART" id="SM00729">
    <property type="entry name" value="Elp3"/>
    <property type="match status" value="1"/>
</dbReference>
<comment type="function">
    <text evidence="13">Catalyzes the conversion of dethiobiotin (DTB) to biotin by the insertion of a sulfur atom into dethiobiotin via a radical-based mechanism.</text>
</comment>
<reference evidence="16 17" key="1">
    <citation type="submission" date="2013-03" db="EMBL/GenBank/DDBJ databases">
        <title>Salinisphaera dokdonensis CL-ES53 Genome Sequencing.</title>
        <authorList>
            <person name="Li C."/>
            <person name="Lai Q."/>
            <person name="Shao Z."/>
        </authorList>
    </citation>
    <scope>NUCLEOTIDE SEQUENCE [LARGE SCALE GENOMIC DNA]</scope>
    <source>
        <strain evidence="16 17">CL-ES53</strain>
    </source>
</reference>
<dbReference type="SFLD" id="SFLDG01060">
    <property type="entry name" value="BATS_domain_containing"/>
    <property type="match status" value="1"/>
</dbReference>
<dbReference type="InterPro" id="IPR006638">
    <property type="entry name" value="Elp3/MiaA/NifB-like_rSAM"/>
</dbReference>
<comment type="caution">
    <text evidence="16">The sequence shown here is derived from an EMBL/GenBank/DDBJ whole genome shotgun (WGS) entry which is preliminary data.</text>
</comment>
<dbReference type="InterPro" id="IPR002684">
    <property type="entry name" value="Biotin_synth/BioAB"/>
</dbReference>
<keyword evidence="7 13" id="KW-0001">2Fe-2S</keyword>
<accession>A0ABV2B1F8</accession>
<evidence type="ECO:0000256" key="10">
    <source>
        <dbReference type="ARBA" id="ARBA00023004"/>
    </source>
</evidence>
<evidence type="ECO:0000259" key="15">
    <source>
        <dbReference type="PROSITE" id="PS51918"/>
    </source>
</evidence>
<feature type="compositionally biased region" description="Basic and acidic residues" evidence="14">
    <location>
        <begin position="343"/>
        <end position="356"/>
    </location>
</feature>
<dbReference type="Gene3D" id="3.20.20.70">
    <property type="entry name" value="Aldolase class I"/>
    <property type="match status" value="1"/>
</dbReference>
<evidence type="ECO:0000256" key="11">
    <source>
        <dbReference type="ARBA" id="ARBA00023014"/>
    </source>
</evidence>
<dbReference type="HAMAP" id="MF_01694">
    <property type="entry name" value="BioB"/>
    <property type="match status" value="1"/>
</dbReference>
<keyword evidence="4 13" id="KW-0004">4Fe-4S</keyword>
<evidence type="ECO:0000256" key="5">
    <source>
        <dbReference type="ARBA" id="ARBA00022679"/>
    </source>
</evidence>
<comment type="similarity">
    <text evidence="2 13">Belongs to the radical SAM superfamily. Biotin synthase family.</text>
</comment>
<feature type="binding site" evidence="13">
    <location>
        <position position="104"/>
    </location>
    <ligand>
        <name>[2Fe-2S] cluster</name>
        <dbReference type="ChEBI" id="CHEBI:190135"/>
    </ligand>
</feature>
<keyword evidence="5 13" id="KW-0808">Transferase</keyword>
<dbReference type="SFLD" id="SFLDS00029">
    <property type="entry name" value="Radical_SAM"/>
    <property type="match status" value="1"/>
</dbReference>
<feature type="binding site" evidence="13">
    <location>
        <position position="60"/>
    </location>
    <ligand>
        <name>[4Fe-4S] cluster</name>
        <dbReference type="ChEBI" id="CHEBI:49883"/>
        <note>4Fe-4S-S-AdoMet</note>
    </ligand>
</feature>
<dbReference type="Pfam" id="PF06968">
    <property type="entry name" value="BATS"/>
    <property type="match status" value="1"/>
</dbReference>
<keyword evidence="11 13" id="KW-0411">Iron-sulfur</keyword>
<organism evidence="16 17">
    <name type="scientific">Salinisphaera dokdonensis CL-ES53</name>
    <dbReference type="NCBI Taxonomy" id="1304272"/>
    <lineage>
        <taxon>Bacteria</taxon>
        <taxon>Pseudomonadati</taxon>
        <taxon>Pseudomonadota</taxon>
        <taxon>Gammaproteobacteria</taxon>
        <taxon>Salinisphaerales</taxon>
        <taxon>Salinisphaeraceae</taxon>
        <taxon>Salinisphaera</taxon>
    </lineage>
</organism>
<feature type="binding site" evidence="13">
    <location>
        <position position="195"/>
    </location>
    <ligand>
        <name>[2Fe-2S] cluster</name>
        <dbReference type="ChEBI" id="CHEBI:190135"/>
    </ligand>
</feature>
<dbReference type="InterPro" id="IPR058240">
    <property type="entry name" value="rSAM_sf"/>
</dbReference>
<feature type="compositionally biased region" description="Low complexity" evidence="14">
    <location>
        <begin position="330"/>
        <end position="342"/>
    </location>
</feature>
<dbReference type="InterPro" id="IPR024177">
    <property type="entry name" value="Biotin_synthase"/>
</dbReference>
<evidence type="ECO:0000256" key="2">
    <source>
        <dbReference type="ARBA" id="ARBA00010765"/>
    </source>
</evidence>
<dbReference type="NCBIfam" id="TIGR00433">
    <property type="entry name" value="bioB"/>
    <property type="match status" value="1"/>
</dbReference>
<dbReference type="EC" id="2.8.1.6" evidence="3 13"/>
<dbReference type="InterPro" id="IPR010722">
    <property type="entry name" value="BATS_dom"/>
</dbReference>
<feature type="binding site" evidence="13">
    <location>
        <position position="67"/>
    </location>
    <ligand>
        <name>[4Fe-4S] cluster</name>
        <dbReference type="ChEBI" id="CHEBI:49883"/>
        <note>4Fe-4S-S-AdoMet</note>
    </ligand>
</feature>
<dbReference type="PANTHER" id="PTHR22976">
    <property type="entry name" value="BIOTIN SYNTHASE"/>
    <property type="match status" value="1"/>
</dbReference>
<comment type="catalytic activity">
    <reaction evidence="12 13">
        <text>(4R,5S)-dethiobiotin + (sulfur carrier)-SH + 2 reduced [2Fe-2S]-[ferredoxin] + 2 S-adenosyl-L-methionine = (sulfur carrier)-H + biotin + 2 5'-deoxyadenosine + 2 L-methionine + 2 oxidized [2Fe-2S]-[ferredoxin]</text>
        <dbReference type="Rhea" id="RHEA:22060"/>
        <dbReference type="Rhea" id="RHEA-COMP:10000"/>
        <dbReference type="Rhea" id="RHEA-COMP:10001"/>
        <dbReference type="Rhea" id="RHEA-COMP:14737"/>
        <dbReference type="Rhea" id="RHEA-COMP:14739"/>
        <dbReference type="ChEBI" id="CHEBI:17319"/>
        <dbReference type="ChEBI" id="CHEBI:29917"/>
        <dbReference type="ChEBI" id="CHEBI:33737"/>
        <dbReference type="ChEBI" id="CHEBI:33738"/>
        <dbReference type="ChEBI" id="CHEBI:57586"/>
        <dbReference type="ChEBI" id="CHEBI:57844"/>
        <dbReference type="ChEBI" id="CHEBI:59789"/>
        <dbReference type="ChEBI" id="CHEBI:64428"/>
        <dbReference type="ChEBI" id="CHEBI:149473"/>
        <dbReference type="EC" id="2.8.1.6"/>
    </reaction>
</comment>
<evidence type="ECO:0000256" key="8">
    <source>
        <dbReference type="ARBA" id="ARBA00022723"/>
    </source>
</evidence>
<evidence type="ECO:0000256" key="9">
    <source>
        <dbReference type="ARBA" id="ARBA00022756"/>
    </source>
</evidence>
<evidence type="ECO:0000256" key="4">
    <source>
        <dbReference type="ARBA" id="ARBA00022485"/>
    </source>
</evidence>
<feature type="domain" description="Radical SAM core" evidence="15">
    <location>
        <begin position="45"/>
        <end position="269"/>
    </location>
</feature>
<dbReference type="SFLD" id="SFLDF00272">
    <property type="entry name" value="biotin_synthase"/>
    <property type="match status" value="1"/>
</dbReference>
<dbReference type="Proteomes" id="UP001460888">
    <property type="component" value="Unassembled WGS sequence"/>
</dbReference>
<evidence type="ECO:0000256" key="7">
    <source>
        <dbReference type="ARBA" id="ARBA00022714"/>
    </source>
</evidence>
<dbReference type="PANTHER" id="PTHR22976:SF2">
    <property type="entry name" value="BIOTIN SYNTHASE, MITOCHONDRIAL"/>
    <property type="match status" value="1"/>
</dbReference>
<dbReference type="RefSeq" id="WP_353111224.1">
    <property type="nucleotide sequence ID" value="NZ_APND01000003.1"/>
</dbReference>
<keyword evidence="8 13" id="KW-0479">Metal-binding</keyword>
<dbReference type="CDD" id="cd01335">
    <property type="entry name" value="Radical_SAM"/>
    <property type="match status" value="1"/>
</dbReference>
<dbReference type="InterPro" id="IPR013785">
    <property type="entry name" value="Aldolase_TIM"/>
</dbReference>
<dbReference type="EMBL" id="APND01000003">
    <property type="protein sequence ID" value="MES1929721.1"/>
    <property type="molecule type" value="Genomic_DNA"/>
</dbReference>
<keyword evidence="6 13" id="KW-0949">S-adenosyl-L-methionine</keyword>
<evidence type="ECO:0000313" key="16">
    <source>
        <dbReference type="EMBL" id="MES1929721.1"/>
    </source>
</evidence>
<comment type="subunit">
    <text evidence="13">Homodimer.</text>
</comment>
<feature type="region of interest" description="Disordered" evidence="14">
    <location>
        <begin position="322"/>
        <end position="367"/>
    </location>
</feature>
<dbReference type="Pfam" id="PF04055">
    <property type="entry name" value="Radical_SAM"/>
    <property type="match status" value="1"/>
</dbReference>
<dbReference type="SFLD" id="SFLDG01278">
    <property type="entry name" value="biotin_synthase_like"/>
    <property type="match status" value="1"/>
</dbReference>
<dbReference type="SUPFAM" id="SSF102114">
    <property type="entry name" value="Radical SAM enzymes"/>
    <property type="match status" value="1"/>
</dbReference>
<evidence type="ECO:0000256" key="14">
    <source>
        <dbReference type="SAM" id="MobiDB-lite"/>
    </source>
</evidence>
<feature type="binding site" evidence="13">
    <location>
        <position position="135"/>
    </location>
    <ligand>
        <name>[2Fe-2S] cluster</name>
        <dbReference type="ChEBI" id="CHEBI:190135"/>
    </ligand>
</feature>
<evidence type="ECO:0000256" key="12">
    <source>
        <dbReference type="ARBA" id="ARBA00051157"/>
    </source>
</evidence>
<evidence type="ECO:0000313" key="17">
    <source>
        <dbReference type="Proteomes" id="UP001460888"/>
    </source>
</evidence>
<proteinExistence type="inferred from homology"/>
<sequence length="367" mass="40054">MTESIGAAPLRHDWRAEEVTALFALPFSDLIFRAQSAHRAHFDANAVQLSTLMSIKTGACPEDCAYCPQSVRFDTGLEREALLPLEQVRDAAQRARSAGATRFCMGAAWRSPKDRDLEKVIDMVQAVRDEGLETCVTLGMLKAQQAKKLKEAGLDYYNHNLDTSPEYYEDIITTRTYDDRLDTLEHVRDAGIKVCCGGIVGMGESPMDRAELLRQLANLPEHPQSVPINNLVQVEGTPLHGVDPIDPLDFVRTIAVAKIMMPASYVRLSAGREEMSEAVQTLCFLAGANSIFYGDQLLTTSNPAHLKDLDLLAKLGMAPEASPKYSDIEPATAPSPEAAPQADRNKADRNKADRNKAGRNAAAASAS</sequence>
<feature type="compositionally biased region" description="Low complexity" evidence="14">
    <location>
        <begin position="358"/>
        <end position="367"/>
    </location>
</feature>
<evidence type="ECO:0000256" key="3">
    <source>
        <dbReference type="ARBA" id="ARBA00012236"/>
    </source>
</evidence>
<keyword evidence="9 13" id="KW-0093">Biotin biosynthesis</keyword>
<protein>
    <recommendedName>
        <fullName evidence="3 13">Biotin synthase</fullName>
        <ecNumber evidence="3 13">2.8.1.6</ecNumber>
    </recommendedName>
</protein>
<feature type="binding site" evidence="13">
    <location>
        <position position="267"/>
    </location>
    <ligand>
        <name>[2Fe-2S] cluster</name>
        <dbReference type="ChEBI" id="CHEBI:190135"/>
    </ligand>
</feature>